<dbReference type="GO" id="GO:0051999">
    <property type="term" value="P:mannosyl-inositol phosphorylceramide biosynthetic process"/>
    <property type="evidence" value="ECO:0007669"/>
    <property type="project" value="TreeGrafter"/>
</dbReference>
<accession>A0A2A4HM99</accession>
<dbReference type="Proteomes" id="UP000218677">
    <property type="component" value="Unassembled WGS sequence"/>
</dbReference>
<evidence type="ECO:0000256" key="1">
    <source>
        <dbReference type="ARBA" id="ARBA00022679"/>
    </source>
</evidence>
<gene>
    <name evidence="2" type="ORF">CPA45_12795</name>
</gene>
<dbReference type="InterPro" id="IPR029044">
    <property type="entry name" value="Nucleotide-diphossugar_trans"/>
</dbReference>
<reference evidence="3" key="1">
    <citation type="submission" date="2017-09" db="EMBL/GenBank/DDBJ databases">
        <authorList>
            <person name="Cho G.-S."/>
            <person name="Oguntoyinbo F.A."/>
            <person name="Cnockaert M."/>
            <person name="Kabisch J."/>
            <person name="Neve H."/>
            <person name="Bockelmann W."/>
            <person name="Wenning M."/>
            <person name="Franz C.M."/>
            <person name="Vandamme P."/>
        </authorList>
    </citation>
    <scope>NUCLEOTIDE SEQUENCE [LARGE SCALE GENOMIC DNA]</scope>
    <source>
        <strain evidence="3">MBT G8648</strain>
    </source>
</reference>
<dbReference type="Gene3D" id="3.90.550.20">
    <property type="match status" value="1"/>
</dbReference>
<dbReference type="RefSeq" id="WP_096651975.1">
    <property type="nucleotide sequence ID" value="NZ_NWUX01000011.1"/>
</dbReference>
<dbReference type="InterPro" id="IPR051706">
    <property type="entry name" value="Glycosyltransferase_domain"/>
</dbReference>
<dbReference type="InterPro" id="IPR007577">
    <property type="entry name" value="GlycoTrfase_DXD_sugar-bd_CS"/>
</dbReference>
<dbReference type="PANTHER" id="PTHR32385">
    <property type="entry name" value="MANNOSYL PHOSPHORYLINOSITOL CERAMIDE SYNTHASE"/>
    <property type="match status" value="1"/>
</dbReference>
<dbReference type="EMBL" id="NWUX01000011">
    <property type="protein sequence ID" value="PCF95184.1"/>
    <property type="molecule type" value="Genomic_DNA"/>
</dbReference>
<keyword evidence="3" id="KW-1185">Reference proteome</keyword>
<proteinExistence type="predicted"/>
<comment type="caution">
    <text evidence="2">The sequence shown here is derived from an EMBL/GenBank/DDBJ whole genome shotgun (WGS) entry which is preliminary data.</text>
</comment>
<dbReference type="GO" id="GO:0016020">
    <property type="term" value="C:membrane"/>
    <property type="evidence" value="ECO:0007669"/>
    <property type="project" value="GOC"/>
</dbReference>
<dbReference type="GO" id="GO:0000030">
    <property type="term" value="F:mannosyltransferase activity"/>
    <property type="evidence" value="ECO:0007669"/>
    <property type="project" value="TreeGrafter"/>
</dbReference>
<name>A0A2A4HM99_9GAMM</name>
<sequence>MIPKKLHFCWFGGNPMSTLYKECIATWKQKMPDFEIIEWNESNIDKSNPFIAYCLENKRWAFLSDYVRMAALHEQGGVYLDVDMEAVQSLEPLLDCKCFLGYEDKDRLNTAVIGGVPGHPFFKNAMALIEERHQQKKPFLIAPEVANACVEKDGNDIEVKPWHFFYPYNPYAKVHDRKQLMHCYIESDTYLIHHWGKGWKMGVVEKVLRKLFK</sequence>
<dbReference type="OrthoDB" id="9802987at2"/>
<evidence type="ECO:0000313" key="3">
    <source>
        <dbReference type="Proteomes" id="UP000218677"/>
    </source>
</evidence>
<evidence type="ECO:0008006" key="4">
    <source>
        <dbReference type="Google" id="ProtNLM"/>
    </source>
</evidence>
<dbReference type="SUPFAM" id="SSF53448">
    <property type="entry name" value="Nucleotide-diphospho-sugar transferases"/>
    <property type="match status" value="1"/>
</dbReference>
<dbReference type="AlphaFoldDB" id="A0A2A4HM99"/>
<evidence type="ECO:0000313" key="2">
    <source>
        <dbReference type="EMBL" id="PCF95184.1"/>
    </source>
</evidence>
<organism evidence="2 3">
    <name type="scientific">Vreelandella nigrificans</name>
    <dbReference type="NCBI Taxonomy" id="2042704"/>
    <lineage>
        <taxon>Bacteria</taxon>
        <taxon>Pseudomonadati</taxon>
        <taxon>Pseudomonadota</taxon>
        <taxon>Gammaproteobacteria</taxon>
        <taxon>Oceanospirillales</taxon>
        <taxon>Halomonadaceae</taxon>
        <taxon>Vreelandella</taxon>
    </lineage>
</organism>
<dbReference type="Pfam" id="PF04488">
    <property type="entry name" value="Gly_transf_sug"/>
    <property type="match status" value="1"/>
</dbReference>
<protein>
    <recommendedName>
        <fullName evidence="4">Glycosyl transferase</fullName>
    </recommendedName>
</protein>
<dbReference type="PANTHER" id="PTHR32385:SF15">
    <property type="entry name" value="INOSITOL PHOSPHOCERAMIDE MANNOSYLTRANSFERASE 1"/>
    <property type="match status" value="1"/>
</dbReference>
<keyword evidence="1" id="KW-0808">Transferase</keyword>